<feature type="compositionally biased region" description="Basic and acidic residues" evidence="1">
    <location>
        <begin position="549"/>
        <end position="559"/>
    </location>
</feature>
<comment type="caution">
    <text evidence="3">The sequence shown here is derived from an EMBL/GenBank/DDBJ whole genome shotgun (WGS) entry which is preliminary data.</text>
</comment>
<dbReference type="Proteomes" id="UP000224006">
    <property type="component" value="Chromosome I"/>
</dbReference>
<proteinExistence type="predicted"/>
<sequence length="1087" mass="119154">MEDSLAMLKADILFFLSRLQHGSVEMSLKAQDPVFEGMVRDFYRFDESLEALQAGVSRFLEGIESLCGGLSGLSEAAVLHLTKKSDACIARDACLYREAVHRITRADAPHAAYAKLKRDLQFNVTEPLRKHREHNAKLKQDIQTRNRRLAEWLLAKRKVELLRDKHAAATAGGRGAAETPEDAARDRAEAGSGAEEEDAEGSPRSAAGSFASSSSRLLSSGAVGGKRAGARKWTATIEKDLLFAEAAVETARLRFKEVDDVLFEWLQMLEAYKCDIFDSALQTLKYLQYEFCASSAHAVARVLPSRMEFRPMVEMTPQLLLPQVELELAERTAAEAEAEAQRRREGAEDSRSSPVHGGVTGSGLSATERLVEKWEREATSCTWVADASAAGAPPVLMLASQLDGADAPEGGGAEAAGSEVTVDILSLAVLTAQGFEEVFAKKALQRHENDTQAAMDWLLSGGVEELQRERGEEKRRAAEEEERRRNAAQPASATAAGAGAGAAAAGLEEVRLPTTLKWVQKLKAAKKKERQTWQQKRRAQREVAALAAEKAEGERKETDAAEAAQAVDSIDARGGDERTRRRRRPAGGRDRAESSASEKTSRSSSSSSRSRSDDDDAVRKPRRGAARREGEEGDEAQRGPERGEAAEAPSPRSRASHRRDEPSADALLLEGLSEGAEARLLAAEGRVASSASAEASQSAARAASPDREESSGRGGRAEETRAERAASRHRGSRHRHRRGGEHKGRWQGHSASSLSSRSSSLSSCSEVESPERRHRRSKRAERARNGGRARRAREDGERGGSDDWDSRRRRDNARSLSRSSRSVSSGSAEDDWDLSRSRRARGERRRRRAEGDDRRNGGVACDRQRLDCDARLTSTASCPLDDLEEAFSGSRGVSSPQVERRRHSRDASGSTPPLPDLLGGFDTETPGCDWGLRKPSFAMPAEDFRAQRDASEAEEREEEKEDAAARSRRARRRWKATRRWEDEGRERERGKTRERAGGAERAEARRARRDASSSSPSSSASESRGRDAECEETRRPRTHKRREDPRESASDSGNEADARPAQQNGSAGWTAATSSVADRMSAFNDLL</sequence>
<protein>
    <submittedName>
        <fullName evidence="3">UBA/TS-N domain-containing protein</fullName>
    </submittedName>
</protein>
<feature type="compositionally biased region" description="Basic and acidic residues" evidence="1">
    <location>
        <begin position="333"/>
        <end position="351"/>
    </location>
</feature>
<feature type="compositionally biased region" description="Basic and acidic residues" evidence="1">
    <location>
        <begin position="570"/>
        <end position="579"/>
    </location>
</feature>
<feature type="compositionally biased region" description="Basic and acidic residues" evidence="1">
    <location>
        <begin position="626"/>
        <end position="645"/>
    </location>
</feature>
<dbReference type="KEGG" id="bbes:BESB_009340"/>
<feature type="compositionally biased region" description="Basic and acidic residues" evidence="1">
    <location>
        <begin position="792"/>
        <end position="808"/>
    </location>
</feature>
<feature type="compositionally biased region" description="Basic residues" evidence="1">
    <location>
        <begin position="772"/>
        <end position="791"/>
    </location>
</feature>
<dbReference type="InterPro" id="IPR009060">
    <property type="entry name" value="UBA-like_sf"/>
</dbReference>
<feature type="compositionally biased region" description="Basic and acidic residues" evidence="1">
    <location>
        <begin position="978"/>
        <end position="1011"/>
    </location>
</feature>
<feature type="region of interest" description="Disordered" evidence="1">
    <location>
        <begin position="683"/>
        <end position="1073"/>
    </location>
</feature>
<dbReference type="PROSITE" id="PS50030">
    <property type="entry name" value="UBA"/>
    <property type="match status" value="1"/>
</dbReference>
<evidence type="ECO:0000259" key="2">
    <source>
        <dbReference type="PROSITE" id="PS50030"/>
    </source>
</evidence>
<feature type="compositionally biased region" description="Basic and acidic residues" evidence="1">
    <location>
        <begin position="849"/>
        <end position="870"/>
    </location>
</feature>
<feature type="compositionally biased region" description="Basic residues" evidence="1">
    <location>
        <begin position="837"/>
        <end position="848"/>
    </location>
</feature>
<name>A0A2A9MQY7_BESBE</name>
<dbReference type="OrthoDB" id="333430at2759"/>
<organism evidence="3 4">
    <name type="scientific">Besnoitia besnoiti</name>
    <name type="common">Apicomplexan protozoan</name>
    <dbReference type="NCBI Taxonomy" id="94643"/>
    <lineage>
        <taxon>Eukaryota</taxon>
        <taxon>Sar</taxon>
        <taxon>Alveolata</taxon>
        <taxon>Apicomplexa</taxon>
        <taxon>Conoidasida</taxon>
        <taxon>Coccidia</taxon>
        <taxon>Eucoccidiorida</taxon>
        <taxon>Eimeriorina</taxon>
        <taxon>Sarcocystidae</taxon>
        <taxon>Besnoitia</taxon>
    </lineage>
</organism>
<dbReference type="InterPro" id="IPR015940">
    <property type="entry name" value="UBA"/>
</dbReference>
<dbReference type="EMBL" id="NWUJ01000001">
    <property type="protein sequence ID" value="PFH38592.1"/>
    <property type="molecule type" value="Genomic_DNA"/>
</dbReference>
<gene>
    <name evidence="3" type="ORF">BESB_009340</name>
</gene>
<dbReference type="SUPFAM" id="SSF46934">
    <property type="entry name" value="UBA-like"/>
    <property type="match status" value="1"/>
</dbReference>
<accession>A0A2A9MQY7</accession>
<feature type="compositionally biased region" description="Basic and acidic residues" evidence="1">
    <location>
        <begin position="1023"/>
        <end position="1049"/>
    </location>
</feature>
<dbReference type="GeneID" id="40305996"/>
<reference evidence="3 4" key="1">
    <citation type="submission" date="2017-09" db="EMBL/GenBank/DDBJ databases">
        <title>Genome sequencing of Besnoitia besnoiti strain Bb-Ger1.</title>
        <authorList>
            <person name="Schares G."/>
            <person name="Venepally P."/>
            <person name="Lorenzi H.A."/>
        </authorList>
    </citation>
    <scope>NUCLEOTIDE SEQUENCE [LARGE SCALE GENOMIC DNA]</scope>
    <source>
        <strain evidence="3 4">Bb-Ger1</strain>
    </source>
</reference>
<dbReference type="Gene3D" id="1.10.8.10">
    <property type="entry name" value="DNA helicase RuvA subunit, C-terminal domain"/>
    <property type="match status" value="1"/>
</dbReference>
<evidence type="ECO:0000313" key="4">
    <source>
        <dbReference type="Proteomes" id="UP000224006"/>
    </source>
</evidence>
<feature type="compositionally biased region" description="Basic and acidic residues" evidence="1">
    <location>
        <begin position="704"/>
        <end position="726"/>
    </location>
</feature>
<feature type="region of interest" description="Disordered" evidence="1">
    <location>
        <begin position="529"/>
        <end position="670"/>
    </location>
</feature>
<dbReference type="AlphaFoldDB" id="A0A2A9MQY7"/>
<feature type="compositionally biased region" description="Basic residues" evidence="1">
    <location>
        <begin position="727"/>
        <end position="740"/>
    </location>
</feature>
<feature type="compositionally biased region" description="Basic and acidic residues" evidence="1">
    <location>
        <begin position="466"/>
        <end position="485"/>
    </location>
</feature>
<feature type="compositionally biased region" description="Low complexity" evidence="1">
    <location>
        <begin position="750"/>
        <end position="767"/>
    </location>
</feature>
<feature type="compositionally biased region" description="Low complexity" evidence="1">
    <location>
        <begin position="814"/>
        <end position="827"/>
    </location>
</feature>
<feature type="compositionally biased region" description="Basic residues" evidence="1">
    <location>
        <begin position="966"/>
        <end position="977"/>
    </location>
</feature>
<feature type="compositionally biased region" description="Basic residues" evidence="1">
    <location>
        <begin position="529"/>
        <end position="539"/>
    </location>
</feature>
<dbReference type="RefSeq" id="XP_029222601.1">
    <property type="nucleotide sequence ID" value="XM_029359688.1"/>
</dbReference>
<dbReference type="VEuPathDB" id="ToxoDB:BESB_009340"/>
<feature type="compositionally biased region" description="Polar residues" evidence="1">
    <location>
        <begin position="1061"/>
        <end position="1073"/>
    </location>
</feature>
<keyword evidence="4" id="KW-1185">Reference proteome</keyword>
<evidence type="ECO:0000256" key="1">
    <source>
        <dbReference type="SAM" id="MobiDB-lite"/>
    </source>
</evidence>
<dbReference type="Gene3D" id="1.20.1270.60">
    <property type="entry name" value="Arfaptin homology (AH) domain/BAR domain"/>
    <property type="match status" value="1"/>
</dbReference>
<feature type="compositionally biased region" description="Low complexity" evidence="1">
    <location>
        <begin position="683"/>
        <end position="703"/>
    </location>
</feature>
<feature type="region of interest" description="Disordered" evidence="1">
    <location>
        <begin position="466"/>
        <end position="500"/>
    </location>
</feature>
<feature type="compositionally biased region" description="Low complexity" evidence="1">
    <location>
        <begin position="1012"/>
        <end position="1022"/>
    </location>
</feature>
<evidence type="ECO:0000313" key="3">
    <source>
        <dbReference type="EMBL" id="PFH38592.1"/>
    </source>
</evidence>
<feature type="domain" description="UBA" evidence="2">
    <location>
        <begin position="421"/>
        <end position="461"/>
    </location>
</feature>
<dbReference type="SUPFAM" id="SSF103657">
    <property type="entry name" value="BAR/IMD domain-like"/>
    <property type="match status" value="1"/>
</dbReference>
<feature type="region of interest" description="Disordered" evidence="1">
    <location>
        <begin position="333"/>
        <end position="364"/>
    </location>
</feature>
<dbReference type="InterPro" id="IPR027267">
    <property type="entry name" value="AH/BAR_dom_sf"/>
</dbReference>
<feature type="compositionally biased region" description="Basic and acidic residues" evidence="1">
    <location>
        <begin position="942"/>
        <end position="953"/>
    </location>
</feature>
<feature type="compositionally biased region" description="Low complexity" evidence="1">
    <location>
        <begin position="594"/>
        <end position="609"/>
    </location>
</feature>
<feature type="compositionally biased region" description="Low complexity" evidence="1">
    <location>
        <begin position="487"/>
        <end position="500"/>
    </location>
</feature>
<feature type="region of interest" description="Disordered" evidence="1">
    <location>
        <begin position="168"/>
        <end position="210"/>
    </location>
</feature>